<evidence type="ECO:0000313" key="2">
    <source>
        <dbReference type="EMBL" id="WOH45655.1"/>
    </source>
</evidence>
<evidence type="ECO:0000256" key="1">
    <source>
        <dbReference type="SAM" id="Coils"/>
    </source>
</evidence>
<dbReference type="Proteomes" id="UP001302613">
    <property type="component" value="Chromosome"/>
</dbReference>
<accession>A0ABZ0H7U9</accession>
<dbReference type="EMBL" id="CP136601">
    <property type="protein sequence ID" value="WOH45655.1"/>
    <property type="molecule type" value="Genomic_DNA"/>
</dbReference>
<proteinExistence type="predicted"/>
<feature type="coiled-coil region" evidence="1">
    <location>
        <begin position="5"/>
        <end position="60"/>
    </location>
</feature>
<sequence length="186" mass="21263">MKPTYEELEQQLEESRREFRAADATIHNLELKLTDMAVQLANSESKCRELAAENAGLNDKMNKLATWPGIEFYSSEWEFCNLDGNDALEFMCDVKTPATDAFLAEVRAQVWIEGSEPEEFGRYWVRYETDVGPQYCSAKWIEHNFCASSNTNTHKIWLADHSRSINSLRGVTHYTKLPDSLEGAAQ</sequence>
<gene>
    <name evidence="2" type="ORF">RY846_11055</name>
</gene>
<organism evidence="2 3">
    <name type="scientific">Citrobacter portucalensis</name>
    <dbReference type="NCBI Taxonomy" id="1639133"/>
    <lineage>
        <taxon>Bacteria</taxon>
        <taxon>Pseudomonadati</taxon>
        <taxon>Pseudomonadota</taxon>
        <taxon>Gammaproteobacteria</taxon>
        <taxon>Enterobacterales</taxon>
        <taxon>Enterobacteriaceae</taxon>
        <taxon>Citrobacter</taxon>
        <taxon>Citrobacter freundii complex</taxon>
    </lineage>
</organism>
<name>A0ABZ0H7U9_9ENTR</name>
<keyword evidence="1" id="KW-0175">Coiled coil</keyword>
<reference evidence="2 3" key="1">
    <citation type="submission" date="2023-10" db="EMBL/GenBank/DDBJ databases">
        <title>SFO-1, KPC-2, NDM-1 were first reported in Portuguese citrobacter collected clinically.</title>
        <authorList>
            <person name="Guo K."/>
        </authorList>
    </citation>
    <scope>NUCLEOTIDE SEQUENCE [LARGE SCALE GENOMIC DNA]</scope>
    <source>
        <strain evidence="2 3">L2724hy</strain>
    </source>
</reference>
<keyword evidence="3" id="KW-1185">Reference proteome</keyword>
<evidence type="ECO:0008006" key="4">
    <source>
        <dbReference type="Google" id="ProtNLM"/>
    </source>
</evidence>
<evidence type="ECO:0000313" key="3">
    <source>
        <dbReference type="Proteomes" id="UP001302613"/>
    </source>
</evidence>
<protein>
    <recommendedName>
        <fullName evidence="4">Ead/Ea22-like family protein</fullName>
    </recommendedName>
</protein>
<dbReference type="RefSeq" id="WP_326926089.1">
    <property type="nucleotide sequence ID" value="NZ_CP136601.1"/>
</dbReference>